<feature type="region of interest" description="Disordered" evidence="1">
    <location>
        <begin position="176"/>
        <end position="196"/>
    </location>
</feature>
<dbReference type="Proteomes" id="UP000410984">
    <property type="component" value="Unassembled WGS sequence"/>
</dbReference>
<name>A0A509EEJ1_9HYPH</name>
<proteinExistence type="predicted"/>
<protein>
    <submittedName>
        <fullName evidence="2">Uncharacterized protein</fullName>
    </submittedName>
</protein>
<feature type="region of interest" description="Disordered" evidence="1">
    <location>
        <begin position="1"/>
        <end position="102"/>
    </location>
</feature>
<dbReference type="AlphaFoldDB" id="A0A509EEJ1"/>
<accession>A0A509EEJ1</accession>
<feature type="compositionally biased region" description="Low complexity" evidence="1">
    <location>
        <begin position="39"/>
        <end position="70"/>
    </location>
</feature>
<evidence type="ECO:0000256" key="1">
    <source>
        <dbReference type="SAM" id="MobiDB-lite"/>
    </source>
</evidence>
<dbReference type="EMBL" id="CABFPH010000029">
    <property type="protein sequence ID" value="VUD71859.1"/>
    <property type="molecule type" value="Genomic_DNA"/>
</dbReference>
<evidence type="ECO:0000313" key="2">
    <source>
        <dbReference type="EMBL" id="VUD71859.1"/>
    </source>
</evidence>
<feature type="region of interest" description="Disordered" evidence="1">
    <location>
        <begin position="131"/>
        <end position="156"/>
    </location>
</feature>
<feature type="compositionally biased region" description="Low complexity" evidence="1">
    <location>
        <begin position="132"/>
        <end position="147"/>
    </location>
</feature>
<gene>
    <name evidence="2" type="ORF">MET9862_02448</name>
</gene>
<organism evidence="2 3">
    <name type="scientific">Methylobacterium symbioticum</name>
    <dbReference type="NCBI Taxonomy" id="2584084"/>
    <lineage>
        <taxon>Bacteria</taxon>
        <taxon>Pseudomonadati</taxon>
        <taxon>Pseudomonadota</taxon>
        <taxon>Alphaproteobacteria</taxon>
        <taxon>Hyphomicrobiales</taxon>
        <taxon>Methylobacteriaceae</taxon>
        <taxon>Methylobacterium</taxon>
    </lineage>
</organism>
<sequence length="355" mass="37395">MNDFASGDSGDTFTAEEQAAFDAYERGDDASAGSLELTAGSAEPLAGGAAAPEPAAAAGAPAGEAAAPGEVVDPEDESGSADENKGKFVRHGAFHQERERRKAVEKELTELREKFTRGDERMRLLTEAMQRQAAPAAPAAAAQVAQPTEPPKRIDPNEDIFGAYRQLQEDFEALRTGQTQQSETLKRQEEARQEEAAREQTLTAYRADIQNTVQSDPTFVGAYRHLIDGRVSEMKLLGYSDADAIKAVNDEEFSLVQSALSRGQSPASLVLQLAKSRGFVAKAPEPAPAPTPAETPAEKAARTAAGQAGPGRSLSAAGGAPAGEITAAMLAEMSEADFEKLVASNPQRVRALMGG</sequence>
<feature type="region of interest" description="Disordered" evidence="1">
    <location>
        <begin position="283"/>
        <end position="319"/>
    </location>
</feature>
<feature type="compositionally biased region" description="Basic and acidic residues" evidence="1">
    <location>
        <begin position="184"/>
        <end position="196"/>
    </location>
</feature>
<evidence type="ECO:0000313" key="3">
    <source>
        <dbReference type="Proteomes" id="UP000410984"/>
    </source>
</evidence>
<reference evidence="2 3" key="1">
    <citation type="submission" date="2019-06" db="EMBL/GenBank/DDBJ databases">
        <authorList>
            <person name="Rodrigo-Torres L."/>
            <person name="Arahal R. D."/>
            <person name="Lucena T."/>
        </authorList>
    </citation>
    <scope>NUCLEOTIDE SEQUENCE [LARGE SCALE GENOMIC DNA]</scope>
    <source>
        <strain evidence="2 3">SB0023/3</strain>
    </source>
</reference>
<keyword evidence="3" id="KW-1185">Reference proteome</keyword>
<dbReference type="OrthoDB" id="7998718at2"/>
<dbReference type="RefSeq" id="WP_142583226.1">
    <property type="nucleotide sequence ID" value="NZ_CABFPH010000029.1"/>
</dbReference>